<dbReference type="NCBIfam" id="TIGR00516">
    <property type="entry name" value="acpS"/>
    <property type="match status" value="1"/>
</dbReference>
<name>F4PTN6_CACFS</name>
<keyword evidence="1" id="KW-0444">Lipid biosynthesis</keyword>
<dbReference type="STRING" id="1054147.F4PTN6"/>
<dbReference type="FunFam" id="3.90.470.20:FF:000001">
    <property type="entry name" value="Holo-[acyl-carrier-protein] synthase"/>
    <property type="match status" value="1"/>
</dbReference>
<dbReference type="NCBIfam" id="TIGR00556">
    <property type="entry name" value="pantethn_trn"/>
    <property type="match status" value="1"/>
</dbReference>
<dbReference type="Proteomes" id="UP000007797">
    <property type="component" value="Unassembled WGS sequence"/>
</dbReference>
<dbReference type="Gene3D" id="3.90.470.20">
    <property type="entry name" value="4'-phosphopantetheinyl transferase domain"/>
    <property type="match status" value="1"/>
</dbReference>
<dbReference type="HAMAP" id="MF_00101">
    <property type="entry name" value="AcpS"/>
    <property type="match status" value="1"/>
</dbReference>
<dbReference type="GeneID" id="14872566"/>
<dbReference type="OrthoDB" id="15433at2759"/>
<evidence type="ECO:0000256" key="7">
    <source>
        <dbReference type="ARBA" id="ARBA00023160"/>
    </source>
</evidence>
<sequence length="163" mass="18936">MSKVLYKIYGIGNDIVKISRFSKNSDNERFLRRAFHQQEIDRFYHLKTVNQEKALQYLAGRWAAKESVYKAFRGIDRSRLPFPNIKIASRDDGSPVVELQDSTMELANQLNIANIHLSISHDEDYAIANVILEEKLILDQQHQQRQTDHCFITDDIGNNSRSK</sequence>
<dbReference type="InterPro" id="IPR002582">
    <property type="entry name" value="ACPS"/>
</dbReference>
<dbReference type="InterPro" id="IPR037143">
    <property type="entry name" value="4-PPantetheinyl_Trfase_dom_sf"/>
</dbReference>
<dbReference type="AlphaFoldDB" id="F4PTN6"/>
<keyword evidence="5" id="KW-0460">Magnesium</keyword>
<keyword evidence="3" id="KW-0479">Metal-binding</keyword>
<keyword evidence="4" id="KW-0276">Fatty acid metabolism</keyword>
<evidence type="ECO:0000256" key="5">
    <source>
        <dbReference type="ARBA" id="ARBA00022842"/>
    </source>
</evidence>
<evidence type="ECO:0000259" key="9">
    <source>
        <dbReference type="Pfam" id="PF01648"/>
    </source>
</evidence>
<keyword evidence="7" id="KW-0275">Fatty acid biosynthesis</keyword>
<dbReference type="SUPFAM" id="SSF56214">
    <property type="entry name" value="4'-phosphopantetheinyl transferase"/>
    <property type="match status" value="1"/>
</dbReference>
<dbReference type="RefSeq" id="XP_004359556.1">
    <property type="nucleotide sequence ID" value="XM_004359499.1"/>
</dbReference>
<dbReference type="InterPro" id="IPR004568">
    <property type="entry name" value="Ppantetheine-prot_Trfase_dom"/>
</dbReference>
<evidence type="ECO:0000313" key="10">
    <source>
        <dbReference type="EMBL" id="EGG21706.1"/>
    </source>
</evidence>
<reference evidence="11" key="1">
    <citation type="journal article" date="2011" name="Genome Res.">
        <title>Phylogeny-wide analysis of social amoeba genomes highlights ancient origins for complex intercellular communication.</title>
        <authorList>
            <person name="Heidel A.J."/>
            <person name="Lawal H.M."/>
            <person name="Felder M."/>
            <person name="Schilde C."/>
            <person name="Helps N.R."/>
            <person name="Tunggal B."/>
            <person name="Rivero F."/>
            <person name="John U."/>
            <person name="Schleicher M."/>
            <person name="Eichinger L."/>
            <person name="Platzer M."/>
            <person name="Noegel A.A."/>
            <person name="Schaap P."/>
            <person name="Gloeckner G."/>
        </authorList>
    </citation>
    <scope>NUCLEOTIDE SEQUENCE [LARGE SCALE GENOMIC DNA]</scope>
    <source>
        <strain evidence="11">SH3</strain>
    </source>
</reference>
<evidence type="ECO:0000256" key="1">
    <source>
        <dbReference type="ARBA" id="ARBA00022516"/>
    </source>
</evidence>
<protein>
    <recommendedName>
        <fullName evidence="9">4'-phosphopantetheinyl transferase domain-containing protein</fullName>
    </recommendedName>
</protein>
<dbReference type="GO" id="GO:0000287">
    <property type="term" value="F:magnesium ion binding"/>
    <property type="evidence" value="ECO:0007669"/>
    <property type="project" value="InterPro"/>
</dbReference>
<evidence type="ECO:0000256" key="6">
    <source>
        <dbReference type="ARBA" id="ARBA00023098"/>
    </source>
</evidence>
<dbReference type="InterPro" id="IPR008278">
    <property type="entry name" value="4-PPantetheinyl_Trfase_dom"/>
</dbReference>
<gene>
    <name evidence="10" type="ORF">DFA_01592</name>
</gene>
<organism evidence="10 11">
    <name type="scientific">Cavenderia fasciculata</name>
    <name type="common">Slime mold</name>
    <name type="synonym">Dictyostelium fasciculatum</name>
    <dbReference type="NCBI Taxonomy" id="261658"/>
    <lineage>
        <taxon>Eukaryota</taxon>
        <taxon>Amoebozoa</taxon>
        <taxon>Evosea</taxon>
        <taxon>Eumycetozoa</taxon>
        <taxon>Dictyostelia</taxon>
        <taxon>Acytosteliales</taxon>
        <taxon>Cavenderiaceae</taxon>
        <taxon>Cavenderia</taxon>
    </lineage>
</organism>
<evidence type="ECO:0000256" key="4">
    <source>
        <dbReference type="ARBA" id="ARBA00022832"/>
    </source>
</evidence>
<comment type="catalytic activity">
    <reaction evidence="8">
        <text>apo-[ACP] + CoA = holo-[ACP] + adenosine 3',5'-bisphosphate + H(+)</text>
        <dbReference type="Rhea" id="RHEA:12068"/>
        <dbReference type="Rhea" id="RHEA-COMP:9685"/>
        <dbReference type="Rhea" id="RHEA-COMP:9690"/>
        <dbReference type="ChEBI" id="CHEBI:15378"/>
        <dbReference type="ChEBI" id="CHEBI:29999"/>
        <dbReference type="ChEBI" id="CHEBI:57287"/>
        <dbReference type="ChEBI" id="CHEBI:58343"/>
        <dbReference type="ChEBI" id="CHEBI:64479"/>
        <dbReference type="EC" id="2.7.8.7"/>
    </reaction>
</comment>
<proteinExistence type="inferred from homology"/>
<keyword evidence="11" id="KW-1185">Reference proteome</keyword>
<feature type="domain" description="4'-phosphopantetheinyl transferase" evidence="9">
    <location>
        <begin position="10"/>
        <end position="128"/>
    </location>
</feature>
<dbReference type="OMA" id="GHTERGQ"/>
<dbReference type="GO" id="GO:0006633">
    <property type="term" value="P:fatty acid biosynthetic process"/>
    <property type="evidence" value="ECO:0007669"/>
    <property type="project" value="UniProtKB-KW"/>
</dbReference>
<dbReference type="KEGG" id="dfa:DFA_01592"/>
<dbReference type="Pfam" id="PF01648">
    <property type="entry name" value="ACPS"/>
    <property type="match status" value="1"/>
</dbReference>
<evidence type="ECO:0000313" key="11">
    <source>
        <dbReference type="Proteomes" id="UP000007797"/>
    </source>
</evidence>
<evidence type="ECO:0000256" key="2">
    <source>
        <dbReference type="ARBA" id="ARBA00022679"/>
    </source>
</evidence>
<evidence type="ECO:0000256" key="8">
    <source>
        <dbReference type="ARBA" id="ARBA00050875"/>
    </source>
</evidence>
<accession>F4PTN6</accession>
<keyword evidence="6" id="KW-0443">Lipid metabolism</keyword>
<evidence type="ECO:0000256" key="3">
    <source>
        <dbReference type="ARBA" id="ARBA00022723"/>
    </source>
</evidence>
<dbReference type="GO" id="GO:0008897">
    <property type="term" value="F:holo-[acyl-carrier-protein] synthase activity"/>
    <property type="evidence" value="ECO:0007669"/>
    <property type="project" value="UniProtKB-EC"/>
</dbReference>
<keyword evidence="2" id="KW-0808">Transferase</keyword>
<dbReference type="EMBL" id="GL883010">
    <property type="protein sequence ID" value="EGG21706.1"/>
    <property type="molecule type" value="Genomic_DNA"/>
</dbReference>